<dbReference type="EMBL" id="JAANIT010000842">
    <property type="protein sequence ID" value="KAG1544068.1"/>
    <property type="molecule type" value="Genomic_DNA"/>
</dbReference>
<dbReference type="AlphaFoldDB" id="A0A9P6YC19"/>
<dbReference type="OrthoDB" id="2207325at2759"/>
<evidence type="ECO:0000313" key="2">
    <source>
        <dbReference type="Proteomes" id="UP000717996"/>
    </source>
</evidence>
<reference evidence="1" key="1">
    <citation type="journal article" date="2020" name="Microb. Genom.">
        <title>Genetic diversity of clinical and environmental Mucorales isolates obtained from an investigation of mucormycosis cases among solid organ transplant recipients.</title>
        <authorList>
            <person name="Nguyen M.H."/>
            <person name="Kaul D."/>
            <person name="Muto C."/>
            <person name="Cheng S.J."/>
            <person name="Richter R.A."/>
            <person name="Bruno V.M."/>
            <person name="Liu G."/>
            <person name="Beyhan S."/>
            <person name="Sundermann A.J."/>
            <person name="Mounaud S."/>
            <person name="Pasculle A.W."/>
            <person name="Nierman W.C."/>
            <person name="Driscoll E."/>
            <person name="Cumbie R."/>
            <person name="Clancy C.J."/>
            <person name="Dupont C.L."/>
        </authorList>
    </citation>
    <scope>NUCLEOTIDE SEQUENCE</scope>
    <source>
        <strain evidence="1">GL16</strain>
    </source>
</reference>
<sequence>MCFHFYYEDEQGKIVDEQGNDAMGWKDDVTQFHFTTLTRIRQYRKIQGGEEEIANTVKLQRKVYNKYSNELKPLFVYMNRIKLFNDANSGRLANGIAKRTAQKWAKRLKKDKDWNILEKQTSLVNRPKLQLGPEHKTHLVNVFDDNPQARLTDAVDSLTHNFADLSIKKSTLHNFLKTECNLSFKKVTLQPITRNNSTKNDESAFNINMRPSGGWAEKGKPAIITTSPTRAVPHTILGAISSKFVVSMELLKSV</sequence>
<dbReference type="Proteomes" id="UP000717996">
    <property type="component" value="Unassembled WGS sequence"/>
</dbReference>
<accession>A0A9P6YC19</accession>
<name>A0A9P6YC19_RHIOR</name>
<proteinExistence type="predicted"/>
<protein>
    <submittedName>
        <fullName evidence="1">Uncharacterized protein</fullName>
    </submittedName>
</protein>
<organism evidence="1 2">
    <name type="scientific">Rhizopus oryzae</name>
    <name type="common">Mucormycosis agent</name>
    <name type="synonym">Rhizopus arrhizus var. delemar</name>
    <dbReference type="NCBI Taxonomy" id="64495"/>
    <lineage>
        <taxon>Eukaryota</taxon>
        <taxon>Fungi</taxon>
        <taxon>Fungi incertae sedis</taxon>
        <taxon>Mucoromycota</taxon>
        <taxon>Mucoromycotina</taxon>
        <taxon>Mucoromycetes</taxon>
        <taxon>Mucorales</taxon>
        <taxon>Mucorineae</taxon>
        <taxon>Rhizopodaceae</taxon>
        <taxon>Rhizopus</taxon>
    </lineage>
</organism>
<gene>
    <name evidence="1" type="ORF">G6F51_006290</name>
</gene>
<comment type="caution">
    <text evidence="1">The sequence shown here is derived from an EMBL/GenBank/DDBJ whole genome shotgun (WGS) entry which is preliminary data.</text>
</comment>
<evidence type="ECO:0000313" key="1">
    <source>
        <dbReference type="EMBL" id="KAG1544068.1"/>
    </source>
</evidence>